<evidence type="ECO:0000313" key="2">
    <source>
        <dbReference type="EMBL" id="MBD2863187.1"/>
    </source>
</evidence>
<dbReference type="InterPro" id="IPR013022">
    <property type="entry name" value="Xyl_isomerase-like_TIM-brl"/>
</dbReference>
<keyword evidence="3" id="KW-1185">Reference proteome</keyword>
<dbReference type="SUPFAM" id="SSF51658">
    <property type="entry name" value="Xylose isomerase-like"/>
    <property type="match status" value="1"/>
</dbReference>
<reference evidence="2" key="1">
    <citation type="submission" date="2020-09" db="EMBL/GenBank/DDBJ databases">
        <title>A novel bacterium of genus Paenibacillus, isolated from South China Sea.</title>
        <authorList>
            <person name="Huang H."/>
            <person name="Mo K."/>
            <person name="Hu Y."/>
        </authorList>
    </citation>
    <scope>NUCLEOTIDE SEQUENCE</scope>
    <source>
        <strain evidence="2">IB182363</strain>
    </source>
</reference>
<dbReference type="InterPro" id="IPR050312">
    <property type="entry name" value="IolE/XylAMocC-like"/>
</dbReference>
<dbReference type="RefSeq" id="WP_190928759.1">
    <property type="nucleotide sequence ID" value="NZ_JACXJA010000017.1"/>
</dbReference>
<dbReference type="Pfam" id="PF01261">
    <property type="entry name" value="AP_endonuc_2"/>
    <property type="match status" value="1"/>
</dbReference>
<feature type="domain" description="Xylose isomerase-like TIM barrel" evidence="1">
    <location>
        <begin position="12"/>
        <end position="235"/>
    </location>
</feature>
<dbReference type="Gene3D" id="3.20.20.150">
    <property type="entry name" value="Divalent-metal-dependent TIM barrel enzymes"/>
    <property type="match status" value="1"/>
</dbReference>
<comment type="caution">
    <text evidence="2">The sequence shown here is derived from an EMBL/GenBank/DDBJ whole genome shotgun (WGS) entry which is preliminary data.</text>
</comment>
<dbReference type="InterPro" id="IPR036237">
    <property type="entry name" value="Xyl_isomerase-like_sf"/>
</dbReference>
<dbReference type="EMBL" id="JACXJA010000017">
    <property type="protein sequence ID" value="MBD2863187.1"/>
    <property type="molecule type" value="Genomic_DNA"/>
</dbReference>
<proteinExistence type="predicted"/>
<organism evidence="2 3">
    <name type="scientific">Paenibacillus oceani</name>
    <dbReference type="NCBI Taxonomy" id="2772510"/>
    <lineage>
        <taxon>Bacteria</taxon>
        <taxon>Bacillati</taxon>
        <taxon>Bacillota</taxon>
        <taxon>Bacilli</taxon>
        <taxon>Bacillales</taxon>
        <taxon>Paenibacillaceae</taxon>
        <taxon>Paenibacillus</taxon>
    </lineage>
</organism>
<accession>A0A927CAK4</accession>
<name>A0A927CAK4_9BACL</name>
<protein>
    <submittedName>
        <fullName evidence="2">TIM barrel protein</fullName>
    </submittedName>
</protein>
<evidence type="ECO:0000313" key="3">
    <source>
        <dbReference type="Proteomes" id="UP000639396"/>
    </source>
</evidence>
<evidence type="ECO:0000259" key="1">
    <source>
        <dbReference type="Pfam" id="PF01261"/>
    </source>
</evidence>
<sequence>MRYSIERAFEGISRAGYSYVSFGMPHEGMEVPDEEDGTTVDKLHELLDKYELTPVMLICNKPFKFDQPIERAYRRLEVAKALGIKEVLTGGITNYKKYPDELLPLQQYEQNKREFVEHYKKIAEKAEELGIVITLKPYTGNTATSREINETIGQIGSPVIHACYDAGNVQFYEGIDAAADFLNIAHKTHSIIAKDHRGTKGNLDFPIPGTGDVDFRSIFNAWSKCTDGNGYVLVERVDGPSDPELIDQRIAESRIQLERLIDHELK</sequence>
<dbReference type="AlphaFoldDB" id="A0A927CAK4"/>
<dbReference type="Proteomes" id="UP000639396">
    <property type="component" value="Unassembled WGS sequence"/>
</dbReference>
<gene>
    <name evidence="2" type="ORF">IDH45_14435</name>
</gene>
<dbReference type="PANTHER" id="PTHR12110">
    <property type="entry name" value="HYDROXYPYRUVATE ISOMERASE"/>
    <property type="match status" value="1"/>
</dbReference>